<comment type="catalytic activity">
    <reaction evidence="1">
        <text>Hydrolyzes the link between N-acetylmuramoyl residues and L-amino acid residues in certain cell-wall glycopeptides.</text>
        <dbReference type="EC" id="3.5.1.28"/>
    </reaction>
</comment>
<dbReference type="Pfam" id="PF01510">
    <property type="entry name" value="Amidase_2"/>
    <property type="match status" value="1"/>
</dbReference>
<feature type="domain" description="N-acetylmuramoyl-L-alanine amidase" evidence="7">
    <location>
        <begin position="21"/>
        <end position="158"/>
    </location>
</feature>
<sequence length="258" mass="27443">MSEEAAAPATDSRVAAAVRPSPNHNARRGPARPDAIVVHYTGMADGPSALRRLCDPEAEVSCHYVVEEDGTVIQLVPESRRAWHAGRGLWCGADDLNSASIGVEIVNGGHDFGLPAYPEAQVAAVIALCRDVMDRHGIAPERVLAHSDIAPSRKRDPGELFPWKRLADAGAAIWVEPSDDGSIGLPLDPEEVRAVQADLARLGYGIAPSGIHDAASRGVVEAFQRRHRPARVDGAMDPGTRDTLARLLLLHGPGGPTR</sequence>
<evidence type="ECO:0000313" key="9">
    <source>
        <dbReference type="Proteomes" id="UP000290759"/>
    </source>
</evidence>
<dbReference type="Gene3D" id="3.40.80.10">
    <property type="entry name" value="Peptidoglycan recognition protein-like"/>
    <property type="match status" value="1"/>
</dbReference>
<accession>A0A4Q2UAT1</accession>
<dbReference type="AlphaFoldDB" id="A0A4Q2UAT1"/>
<dbReference type="PANTHER" id="PTHR30417:SF1">
    <property type="entry name" value="N-ACETYLMURAMOYL-L-ALANINE AMIDASE AMID"/>
    <property type="match status" value="1"/>
</dbReference>
<dbReference type="InterPro" id="IPR002477">
    <property type="entry name" value="Peptidoglycan-bd-like"/>
</dbReference>
<dbReference type="GO" id="GO:0019867">
    <property type="term" value="C:outer membrane"/>
    <property type="evidence" value="ECO:0007669"/>
    <property type="project" value="TreeGrafter"/>
</dbReference>
<keyword evidence="5" id="KW-0961">Cell wall biogenesis/degradation</keyword>
<dbReference type="GO" id="GO:0008745">
    <property type="term" value="F:N-acetylmuramoyl-L-alanine amidase activity"/>
    <property type="evidence" value="ECO:0007669"/>
    <property type="project" value="UniProtKB-EC"/>
</dbReference>
<dbReference type="Proteomes" id="UP000290759">
    <property type="component" value="Unassembled WGS sequence"/>
</dbReference>
<evidence type="ECO:0000256" key="6">
    <source>
        <dbReference type="SAM" id="MobiDB-lite"/>
    </source>
</evidence>
<gene>
    <name evidence="8" type="ORF">D3273_00035</name>
</gene>
<dbReference type="EC" id="3.5.1.28" evidence="3"/>
<keyword evidence="9" id="KW-1185">Reference proteome</keyword>
<protein>
    <recommendedName>
        <fullName evidence="3">N-acetylmuramoyl-L-alanine amidase</fullName>
        <ecNumber evidence="3">3.5.1.28</ecNumber>
    </recommendedName>
</protein>
<dbReference type="InterPro" id="IPR036366">
    <property type="entry name" value="PGBDSf"/>
</dbReference>
<reference evidence="8 9" key="2">
    <citation type="submission" date="2019-02" db="EMBL/GenBank/DDBJ databases">
        <title>'Lichenibacterium ramalinii' gen. nov. sp. nov., 'Lichenibacterium minor' gen. nov. sp. nov.</title>
        <authorList>
            <person name="Pankratov T."/>
        </authorList>
    </citation>
    <scope>NUCLEOTIDE SEQUENCE [LARGE SCALE GENOMIC DNA]</scope>
    <source>
        <strain evidence="8 9">RmlP026</strain>
    </source>
</reference>
<evidence type="ECO:0000256" key="3">
    <source>
        <dbReference type="ARBA" id="ARBA00011901"/>
    </source>
</evidence>
<dbReference type="GO" id="GO:0071555">
    <property type="term" value="P:cell wall organization"/>
    <property type="evidence" value="ECO:0007669"/>
    <property type="project" value="UniProtKB-KW"/>
</dbReference>
<dbReference type="Pfam" id="PF01471">
    <property type="entry name" value="PG_binding_1"/>
    <property type="match status" value="1"/>
</dbReference>
<comment type="similarity">
    <text evidence="2">Belongs to the N-acetylmuramoyl-L-alanine amidase 2 family.</text>
</comment>
<dbReference type="GO" id="GO:0009254">
    <property type="term" value="P:peptidoglycan turnover"/>
    <property type="evidence" value="ECO:0007669"/>
    <property type="project" value="TreeGrafter"/>
</dbReference>
<feature type="region of interest" description="Disordered" evidence="6">
    <location>
        <begin position="1"/>
        <end position="32"/>
    </location>
</feature>
<dbReference type="InterPro" id="IPR036505">
    <property type="entry name" value="Amidase/PGRP_sf"/>
</dbReference>
<dbReference type="CDD" id="cd06583">
    <property type="entry name" value="PGRP"/>
    <property type="match status" value="1"/>
</dbReference>
<dbReference type="GO" id="GO:0009253">
    <property type="term" value="P:peptidoglycan catabolic process"/>
    <property type="evidence" value="ECO:0007669"/>
    <property type="project" value="InterPro"/>
</dbReference>
<proteinExistence type="inferred from homology"/>
<evidence type="ECO:0000256" key="2">
    <source>
        <dbReference type="ARBA" id="ARBA00007553"/>
    </source>
</evidence>
<organism evidence="8 9">
    <name type="scientific">Lichenibacterium minor</name>
    <dbReference type="NCBI Taxonomy" id="2316528"/>
    <lineage>
        <taxon>Bacteria</taxon>
        <taxon>Pseudomonadati</taxon>
        <taxon>Pseudomonadota</taxon>
        <taxon>Alphaproteobacteria</taxon>
        <taxon>Hyphomicrobiales</taxon>
        <taxon>Lichenihabitantaceae</taxon>
        <taxon>Lichenibacterium</taxon>
    </lineage>
</organism>
<evidence type="ECO:0000256" key="4">
    <source>
        <dbReference type="ARBA" id="ARBA00022801"/>
    </source>
</evidence>
<evidence type="ECO:0000256" key="5">
    <source>
        <dbReference type="ARBA" id="ARBA00023316"/>
    </source>
</evidence>
<comment type="caution">
    <text evidence="8">The sequence shown here is derived from an EMBL/GenBank/DDBJ whole genome shotgun (WGS) entry which is preliminary data.</text>
</comment>
<dbReference type="Gene3D" id="1.10.101.10">
    <property type="entry name" value="PGBD-like superfamily/PGBD"/>
    <property type="match status" value="1"/>
</dbReference>
<dbReference type="EMBL" id="QYBB01000001">
    <property type="protein sequence ID" value="RYC33682.1"/>
    <property type="molecule type" value="Genomic_DNA"/>
</dbReference>
<dbReference type="SUPFAM" id="SSF55846">
    <property type="entry name" value="N-acetylmuramoyl-L-alanine amidase-like"/>
    <property type="match status" value="1"/>
</dbReference>
<reference evidence="8 9" key="1">
    <citation type="submission" date="2018-12" db="EMBL/GenBank/DDBJ databases">
        <authorList>
            <person name="Grouzdev D.S."/>
            <person name="Krutkina M.S."/>
        </authorList>
    </citation>
    <scope>NUCLEOTIDE SEQUENCE [LARGE SCALE GENOMIC DNA]</scope>
    <source>
        <strain evidence="8 9">RmlP026</strain>
    </source>
</reference>
<dbReference type="InterPro" id="IPR002502">
    <property type="entry name" value="Amidase_domain"/>
</dbReference>
<dbReference type="OrthoDB" id="9794842at2"/>
<dbReference type="InterPro" id="IPR051206">
    <property type="entry name" value="NAMLAA_amidase_2"/>
</dbReference>
<evidence type="ECO:0000256" key="1">
    <source>
        <dbReference type="ARBA" id="ARBA00001561"/>
    </source>
</evidence>
<name>A0A4Q2UAT1_9HYPH</name>
<dbReference type="RefSeq" id="WP_129222541.1">
    <property type="nucleotide sequence ID" value="NZ_QYBB01000001.1"/>
</dbReference>
<dbReference type="SUPFAM" id="SSF47090">
    <property type="entry name" value="PGBD-like"/>
    <property type="match status" value="1"/>
</dbReference>
<dbReference type="InterPro" id="IPR036365">
    <property type="entry name" value="PGBD-like_sf"/>
</dbReference>
<evidence type="ECO:0000259" key="7">
    <source>
        <dbReference type="SMART" id="SM00644"/>
    </source>
</evidence>
<evidence type="ECO:0000313" key="8">
    <source>
        <dbReference type="EMBL" id="RYC33682.1"/>
    </source>
</evidence>
<keyword evidence="4" id="KW-0378">Hydrolase</keyword>
<dbReference type="SMART" id="SM00644">
    <property type="entry name" value="Ami_2"/>
    <property type="match status" value="1"/>
</dbReference>
<dbReference type="PANTHER" id="PTHR30417">
    <property type="entry name" value="N-ACETYLMURAMOYL-L-ALANINE AMIDASE AMID"/>
    <property type="match status" value="1"/>
</dbReference>